<feature type="domain" description="N-acetyltransferase" evidence="1">
    <location>
        <begin position="7"/>
        <end position="161"/>
    </location>
</feature>
<protein>
    <submittedName>
        <fullName evidence="2">Protein N-acetyltransferase, RimJ/RimL family</fullName>
    </submittedName>
</protein>
<dbReference type="Gene3D" id="3.40.630.30">
    <property type="match status" value="1"/>
</dbReference>
<accession>A0A1H2VHM7</accession>
<dbReference type="EMBL" id="FNMZ01000002">
    <property type="protein sequence ID" value="SDW67434.1"/>
    <property type="molecule type" value="Genomic_DNA"/>
</dbReference>
<gene>
    <name evidence="2" type="ORF">SAMN05444336_10262</name>
</gene>
<dbReference type="RefSeq" id="WP_092680348.1">
    <property type="nucleotide sequence ID" value="NZ_FNMZ01000002.1"/>
</dbReference>
<evidence type="ECO:0000313" key="2">
    <source>
        <dbReference type="EMBL" id="SDW67434.1"/>
    </source>
</evidence>
<dbReference type="InterPro" id="IPR000182">
    <property type="entry name" value="GNAT_dom"/>
</dbReference>
<dbReference type="InterPro" id="IPR016181">
    <property type="entry name" value="Acyl_CoA_acyltransferase"/>
</dbReference>
<dbReference type="Proteomes" id="UP000199118">
    <property type="component" value="Unassembled WGS sequence"/>
</dbReference>
<dbReference type="GO" id="GO:0016747">
    <property type="term" value="F:acyltransferase activity, transferring groups other than amino-acyl groups"/>
    <property type="evidence" value="ECO:0007669"/>
    <property type="project" value="InterPro"/>
</dbReference>
<dbReference type="OrthoDB" id="9804153at2"/>
<evidence type="ECO:0000259" key="1">
    <source>
        <dbReference type="Pfam" id="PF13302"/>
    </source>
</evidence>
<proteinExistence type="predicted"/>
<keyword evidence="3" id="KW-1185">Reference proteome</keyword>
<sequence>MRLETDRLILRPLAAGDIDWTAGAIFADPEVCAGLAHDISDPAARRPFAEGWCLGQGETGPAWRAGGVGAFAVEDRSGAVARPGDPLGVVGAFDAARRDGIWTGEYFHAFASAFQGHGLAAEAGVAALAAWAALPGAGPLYACWWGRLNPRSGAVLARFGFGAAAPLDLLDEYDAPRAASFARFELWRLANAAPCQRARVGREAAVKLGHLAREAVIARDTARADLRRLWPEGGEALDAAFAEGLAHPGMLRSVFTP</sequence>
<evidence type="ECO:0000313" key="3">
    <source>
        <dbReference type="Proteomes" id="UP000199118"/>
    </source>
</evidence>
<dbReference type="STRING" id="356660.SAMN05444336_10262"/>
<keyword evidence="2" id="KW-0808">Transferase</keyword>
<dbReference type="AlphaFoldDB" id="A0A1H2VHM7"/>
<dbReference type="SUPFAM" id="SSF55729">
    <property type="entry name" value="Acyl-CoA N-acyltransferases (Nat)"/>
    <property type="match status" value="1"/>
</dbReference>
<dbReference type="Pfam" id="PF13302">
    <property type="entry name" value="Acetyltransf_3"/>
    <property type="match status" value="1"/>
</dbReference>
<name>A0A1H2VHM7_9RHOB</name>
<organism evidence="2 3">
    <name type="scientific">Albimonas donghaensis</name>
    <dbReference type="NCBI Taxonomy" id="356660"/>
    <lineage>
        <taxon>Bacteria</taxon>
        <taxon>Pseudomonadati</taxon>
        <taxon>Pseudomonadota</taxon>
        <taxon>Alphaproteobacteria</taxon>
        <taxon>Rhodobacterales</taxon>
        <taxon>Paracoccaceae</taxon>
        <taxon>Albimonas</taxon>
    </lineage>
</organism>
<reference evidence="2 3" key="1">
    <citation type="submission" date="2016-10" db="EMBL/GenBank/DDBJ databases">
        <authorList>
            <person name="de Groot N.N."/>
        </authorList>
    </citation>
    <scope>NUCLEOTIDE SEQUENCE [LARGE SCALE GENOMIC DNA]</scope>
    <source>
        <strain evidence="2 3">DSM 17890</strain>
    </source>
</reference>